<sequence>MALLRRLPLESRWMIYEQYTYSPDPSNLWYSNHWSGLPKGHGIGSKIDGTAIVNLITAFPDLVPDLHNLRTLVFEAEHFHLCISIPHKRLPHLESLRQLLKVPNVGPTLHTAVDVTARDQYHVRHLLGVFLATRQSVNVTIMSTLRYCGETRLPARLITVAENMIRSRGVALRVIEDSTWCCLQEGTSNCEHFVPKGLVRLPEC</sequence>
<dbReference type="AlphaFoldDB" id="A0A9Q8PK09"/>
<proteinExistence type="predicted"/>
<organism evidence="1 2">
    <name type="scientific">Passalora fulva</name>
    <name type="common">Tomato leaf mold</name>
    <name type="synonym">Cladosporium fulvum</name>
    <dbReference type="NCBI Taxonomy" id="5499"/>
    <lineage>
        <taxon>Eukaryota</taxon>
        <taxon>Fungi</taxon>
        <taxon>Dikarya</taxon>
        <taxon>Ascomycota</taxon>
        <taxon>Pezizomycotina</taxon>
        <taxon>Dothideomycetes</taxon>
        <taxon>Dothideomycetidae</taxon>
        <taxon>Mycosphaerellales</taxon>
        <taxon>Mycosphaerellaceae</taxon>
        <taxon>Fulvia</taxon>
    </lineage>
</organism>
<accession>A0A9Q8PK09</accession>
<evidence type="ECO:0000313" key="2">
    <source>
        <dbReference type="Proteomes" id="UP000756132"/>
    </source>
</evidence>
<protein>
    <submittedName>
        <fullName evidence="1">Uncharacterized protein</fullName>
    </submittedName>
</protein>
<name>A0A9Q8PK09_PASFU</name>
<dbReference type="RefSeq" id="XP_047768276.1">
    <property type="nucleotide sequence ID" value="XM_047911850.1"/>
</dbReference>
<dbReference type="GeneID" id="71992580"/>
<dbReference type="KEGG" id="ffu:CLAFUR5_12702"/>
<dbReference type="Proteomes" id="UP000756132">
    <property type="component" value="Chromosome 11"/>
</dbReference>
<gene>
    <name evidence="1" type="ORF">CLAFUR5_12702</name>
</gene>
<keyword evidence="2" id="KW-1185">Reference proteome</keyword>
<dbReference type="EMBL" id="CP090173">
    <property type="protein sequence ID" value="UJO23910.1"/>
    <property type="molecule type" value="Genomic_DNA"/>
</dbReference>
<evidence type="ECO:0000313" key="1">
    <source>
        <dbReference type="EMBL" id="UJO23910.1"/>
    </source>
</evidence>
<reference evidence="1" key="2">
    <citation type="journal article" date="2022" name="Microb. Genom.">
        <title>A chromosome-scale genome assembly of the tomato pathogen Cladosporium fulvum reveals a compartmentalized genome architecture and the presence of a dispensable chromosome.</title>
        <authorList>
            <person name="Zaccaron A.Z."/>
            <person name="Chen L.H."/>
            <person name="Samaras A."/>
            <person name="Stergiopoulos I."/>
        </authorList>
    </citation>
    <scope>NUCLEOTIDE SEQUENCE</scope>
    <source>
        <strain evidence="1">Race5_Kim</strain>
    </source>
</reference>
<reference evidence="1" key="1">
    <citation type="submission" date="2021-12" db="EMBL/GenBank/DDBJ databases">
        <authorList>
            <person name="Zaccaron A."/>
            <person name="Stergiopoulos I."/>
        </authorList>
    </citation>
    <scope>NUCLEOTIDE SEQUENCE</scope>
    <source>
        <strain evidence="1">Race5_Kim</strain>
    </source>
</reference>